<keyword evidence="3" id="KW-1185">Reference proteome</keyword>
<dbReference type="RefSeq" id="WP_270116014.1">
    <property type="nucleotide sequence ID" value="NZ_BAAAOL010000007.1"/>
</dbReference>
<dbReference type="EMBL" id="BSDT01000001">
    <property type="protein sequence ID" value="GLI44384.1"/>
    <property type="molecule type" value="Genomic_DNA"/>
</dbReference>
<reference evidence="2" key="1">
    <citation type="submission" date="2022-12" db="EMBL/GenBank/DDBJ databases">
        <title>Reference genome sequencing for broad-spectrum identification of bacterial and archaeal isolates by mass spectrometry.</title>
        <authorList>
            <person name="Sekiguchi Y."/>
            <person name="Tourlousse D.M."/>
        </authorList>
    </citation>
    <scope>NUCLEOTIDE SEQUENCE</scope>
    <source>
        <strain evidence="2">LLR39Z86</strain>
    </source>
</reference>
<comment type="caution">
    <text evidence="2">The sequence shown here is derived from an EMBL/GenBank/DDBJ whole genome shotgun (WGS) entry which is preliminary data.</text>
</comment>
<dbReference type="SUPFAM" id="SSF55729">
    <property type="entry name" value="Acyl-CoA N-acyltransferases (Nat)"/>
    <property type="match status" value="1"/>
</dbReference>
<dbReference type="PROSITE" id="PS51186">
    <property type="entry name" value="GNAT"/>
    <property type="match status" value="1"/>
</dbReference>
<dbReference type="InterPro" id="IPR000182">
    <property type="entry name" value="GNAT_dom"/>
</dbReference>
<dbReference type="Pfam" id="PF13673">
    <property type="entry name" value="Acetyltransf_10"/>
    <property type="match status" value="1"/>
</dbReference>
<dbReference type="Proteomes" id="UP001144313">
    <property type="component" value="Unassembled WGS sequence"/>
</dbReference>
<evidence type="ECO:0000313" key="3">
    <source>
        <dbReference type="Proteomes" id="UP001144313"/>
    </source>
</evidence>
<dbReference type="AlphaFoldDB" id="A0A9W6LIX1"/>
<gene>
    <name evidence="2" type="ORF">GALLR39Z86_42340</name>
</gene>
<dbReference type="Gene3D" id="3.40.630.30">
    <property type="match status" value="1"/>
</dbReference>
<name>A0A9W6LIX1_9ACTN</name>
<evidence type="ECO:0000259" key="1">
    <source>
        <dbReference type="PROSITE" id="PS51186"/>
    </source>
</evidence>
<dbReference type="InterPro" id="IPR016181">
    <property type="entry name" value="Acyl_CoA_acyltransferase"/>
</dbReference>
<proteinExistence type="predicted"/>
<protein>
    <submittedName>
        <fullName evidence="2">ElaA protein</fullName>
    </submittedName>
</protein>
<accession>A0A9W6LIX1</accession>
<dbReference type="GO" id="GO:0016747">
    <property type="term" value="F:acyltransferase activity, transferring groups other than amino-acyl groups"/>
    <property type="evidence" value="ECO:0007669"/>
    <property type="project" value="InterPro"/>
</dbReference>
<evidence type="ECO:0000313" key="2">
    <source>
        <dbReference type="EMBL" id="GLI44384.1"/>
    </source>
</evidence>
<feature type="domain" description="N-acetyltransferase" evidence="1">
    <location>
        <begin position="7"/>
        <end position="152"/>
    </location>
</feature>
<organism evidence="2 3">
    <name type="scientific">Glycomyces algeriensis</name>
    <dbReference type="NCBI Taxonomy" id="256037"/>
    <lineage>
        <taxon>Bacteria</taxon>
        <taxon>Bacillati</taxon>
        <taxon>Actinomycetota</taxon>
        <taxon>Actinomycetes</taxon>
        <taxon>Glycomycetales</taxon>
        <taxon>Glycomycetaceae</taxon>
        <taxon>Glycomyces</taxon>
    </lineage>
</organism>
<sequence>MSRIKRGKFAELDGTTVFALARLRQEVFIVEQECAYPDLDEYDLDAETVHFWVEGEDPTEAVACLRVLRNRAPNSEGAWKIGRVCTALPARGTGLSAKLFGEAMDFLGPDAEVTLGAQTYATGFYRKFGFTEEGDEYDEDGIMHIEMRRPAMRNPSGPE</sequence>